<sequence length="419" mass="45818">MEKTETGRAVRRTLAERYDPQDNAFGFLRLALALGVLIAHAWPLGLAQPSFGASFTAGQSDLGTLSVQGFFVISGFLVAGSALRLSAGRFAWHRALRILPGLWVCLAVTALLIAPAVHLIERGDLTGFWTHPEGPLRYLAVNWLGAMDQYPISGLLADTPFGRMMGGPSAFDGSLWSLRYEIACYLLTGLLAATAVLHRAARFVLVLTIGTYLLILNDLLTVADWTDRPPARGAISLPLLGTFTTDWTLYLTFLFLLGVCARRYAHRLPIGERYAAAAGIVLPVSMVFGGFFAIGLPAFAYLVLYVAVAAPRVLRRIGRRRDYSYGIYIYAFPVQQVVALLGGASEGLLIYIVLSVIGTLVFAIPSWHMVEGPALRGRNWLVARSRNDAEERHRSAVPDLRTPTQLRPIADEAPRPLSR</sequence>
<dbReference type="EMBL" id="MZMV01000005">
    <property type="protein sequence ID" value="OWV11516.1"/>
    <property type="molecule type" value="Genomic_DNA"/>
</dbReference>
<keyword evidence="2" id="KW-1133">Transmembrane helix</keyword>
<dbReference type="Pfam" id="PF01757">
    <property type="entry name" value="Acyl_transf_3"/>
    <property type="match status" value="1"/>
</dbReference>
<dbReference type="GO" id="GO:0009103">
    <property type="term" value="P:lipopolysaccharide biosynthetic process"/>
    <property type="evidence" value="ECO:0007669"/>
    <property type="project" value="TreeGrafter"/>
</dbReference>
<feature type="transmembrane region" description="Helical" evidence="2">
    <location>
        <begin position="98"/>
        <end position="120"/>
    </location>
</feature>
<feature type="transmembrane region" description="Helical" evidence="2">
    <location>
        <begin position="204"/>
        <end position="223"/>
    </location>
</feature>
<feature type="transmembrane region" description="Helical" evidence="2">
    <location>
        <begin position="65"/>
        <end position="86"/>
    </location>
</feature>
<feature type="region of interest" description="Disordered" evidence="1">
    <location>
        <begin position="392"/>
        <end position="419"/>
    </location>
</feature>
<evidence type="ECO:0000313" key="4">
    <source>
        <dbReference type="EMBL" id="OWV11516.1"/>
    </source>
</evidence>
<feature type="transmembrane region" description="Helical" evidence="2">
    <location>
        <begin position="298"/>
        <end position="314"/>
    </location>
</feature>
<evidence type="ECO:0000259" key="3">
    <source>
        <dbReference type="Pfam" id="PF01757"/>
    </source>
</evidence>
<feature type="transmembrane region" description="Helical" evidence="2">
    <location>
        <begin position="178"/>
        <end position="197"/>
    </location>
</feature>
<feature type="transmembrane region" description="Helical" evidence="2">
    <location>
        <begin position="273"/>
        <end position="292"/>
    </location>
</feature>
<feature type="compositionally biased region" description="Basic and acidic residues" evidence="1">
    <location>
        <begin position="409"/>
        <end position="419"/>
    </location>
</feature>
<feature type="domain" description="Acyltransferase 3" evidence="3">
    <location>
        <begin position="26"/>
        <end position="365"/>
    </location>
</feature>
<organism evidence="4 5">
    <name type="scientific">Micromonospora wenchangensis</name>
    <dbReference type="NCBI Taxonomy" id="1185415"/>
    <lineage>
        <taxon>Bacteria</taxon>
        <taxon>Bacillati</taxon>
        <taxon>Actinomycetota</taxon>
        <taxon>Actinomycetes</taxon>
        <taxon>Micromonosporales</taxon>
        <taxon>Micromonosporaceae</taxon>
        <taxon>Micromonospora</taxon>
    </lineage>
</organism>
<dbReference type="AlphaFoldDB" id="A0A2D0AXL9"/>
<keyword evidence="2" id="KW-0812">Transmembrane</keyword>
<dbReference type="InterPro" id="IPR002656">
    <property type="entry name" value="Acyl_transf_3_dom"/>
</dbReference>
<evidence type="ECO:0000256" key="1">
    <source>
        <dbReference type="SAM" id="MobiDB-lite"/>
    </source>
</evidence>
<comment type="caution">
    <text evidence="4">The sequence shown here is derived from an EMBL/GenBank/DDBJ whole genome shotgun (WGS) entry which is preliminary data.</text>
</comment>
<dbReference type="InterPro" id="IPR050879">
    <property type="entry name" value="Acyltransferase_3"/>
</dbReference>
<name>A0A2D0AXL9_9ACTN</name>
<evidence type="ECO:0000313" key="5">
    <source>
        <dbReference type="Proteomes" id="UP000197174"/>
    </source>
</evidence>
<gene>
    <name evidence="4" type="ORF">B5D80_04300</name>
</gene>
<protein>
    <recommendedName>
        <fullName evidence="3">Acyltransferase 3 domain-containing protein</fullName>
    </recommendedName>
</protein>
<dbReference type="Proteomes" id="UP000197174">
    <property type="component" value="Unassembled WGS sequence"/>
</dbReference>
<evidence type="ECO:0000256" key="2">
    <source>
        <dbReference type="SAM" id="Phobius"/>
    </source>
</evidence>
<dbReference type="GO" id="GO:0016747">
    <property type="term" value="F:acyltransferase activity, transferring groups other than amino-acyl groups"/>
    <property type="evidence" value="ECO:0007669"/>
    <property type="project" value="InterPro"/>
</dbReference>
<proteinExistence type="predicted"/>
<dbReference type="PANTHER" id="PTHR23028">
    <property type="entry name" value="ACETYLTRANSFERASE"/>
    <property type="match status" value="1"/>
</dbReference>
<feature type="transmembrane region" description="Helical" evidence="2">
    <location>
        <begin position="323"/>
        <end position="342"/>
    </location>
</feature>
<dbReference type="GO" id="GO:0016020">
    <property type="term" value="C:membrane"/>
    <property type="evidence" value="ECO:0007669"/>
    <property type="project" value="TreeGrafter"/>
</dbReference>
<accession>A0A2D0AXL9</accession>
<feature type="transmembrane region" description="Helical" evidence="2">
    <location>
        <begin position="348"/>
        <end position="370"/>
    </location>
</feature>
<keyword evidence="2" id="KW-0472">Membrane</keyword>
<dbReference type="RefSeq" id="WP_088642440.1">
    <property type="nucleotide sequence ID" value="NZ_MZMV01000005.1"/>
</dbReference>
<feature type="transmembrane region" description="Helical" evidence="2">
    <location>
        <begin position="235"/>
        <end position="261"/>
    </location>
</feature>
<reference evidence="4 5" key="1">
    <citation type="submission" date="2017-03" db="EMBL/GenBank/DDBJ databases">
        <title>Whole genome sequence of Micromonospora wenchangensis, isolated from mangrove soil.</title>
        <authorList>
            <person name="Yang H."/>
        </authorList>
    </citation>
    <scope>NUCLEOTIDE SEQUENCE [LARGE SCALE GENOMIC DNA]</scope>
    <source>
        <strain evidence="4 5">CCTCC AA 2012002</strain>
    </source>
</reference>
<keyword evidence="5" id="KW-1185">Reference proteome</keyword>
<feature type="transmembrane region" description="Helical" evidence="2">
    <location>
        <begin position="27"/>
        <end position="45"/>
    </location>
</feature>
<dbReference type="OrthoDB" id="5242306at2"/>
<dbReference type="PANTHER" id="PTHR23028:SF53">
    <property type="entry name" value="ACYL_TRANSF_3 DOMAIN-CONTAINING PROTEIN"/>
    <property type="match status" value="1"/>
</dbReference>